<comment type="caution">
    <text evidence="2">The sequence shown here is derived from an EMBL/GenBank/DDBJ whole genome shotgun (WGS) entry which is preliminary data.</text>
</comment>
<gene>
    <name evidence="2" type="ORF">GSI_04404</name>
</gene>
<reference evidence="2 3" key="1">
    <citation type="journal article" date="2015" name="Sci. Rep.">
        <title>Chromosome-level genome map provides insights into diverse defense mechanisms in the medicinal fungus Ganoderma sinense.</title>
        <authorList>
            <person name="Zhu Y."/>
            <person name="Xu J."/>
            <person name="Sun C."/>
            <person name="Zhou S."/>
            <person name="Xu H."/>
            <person name="Nelson D.R."/>
            <person name="Qian J."/>
            <person name="Song J."/>
            <person name="Luo H."/>
            <person name="Xiang L."/>
            <person name="Li Y."/>
            <person name="Xu Z."/>
            <person name="Ji A."/>
            <person name="Wang L."/>
            <person name="Lu S."/>
            <person name="Hayward A."/>
            <person name="Sun W."/>
            <person name="Li X."/>
            <person name="Schwartz D.C."/>
            <person name="Wang Y."/>
            <person name="Chen S."/>
        </authorList>
    </citation>
    <scope>NUCLEOTIDE SEQUENCE [LARGE SCALE GENOMIC DNA]</scope>
    <source>
        <strain evidence="2 3">ZZ0214-1</strain>
    </source>
</reference>
<feature type="region of interest" description="Disordered" evidence="1">
    <location>
        <begin position="118"/>
        <end position="153"/>
    </location>
</feature>
<evidence type="ECO:0000256" key="1">
    <source>
        <dbReference type="SAM" id="MobiDB-lite"/>
    </source>
</evidence>
<dbReference type="Proteomes" id="UP000230002">
    <property type="component" value="Unassembled WGS sequence"/>
</dbReference>
<feature type="region of interest" description="Disordered" evidence="1">
    <location>
        <begin position="45"/>
        <end position="100"/>
    </location>
</feature>
<keyword evidence="3" id="KW-1185">Reference proteome</keyword>
<evidence type="ECO:0000313" key="2">
    <source>
        <dbReference type="EMBL" id="PIL33779.1"/>
    </source>
</evidence>
<organism evidence="2 3">
    <name type="scientific">Ganoderma sinense ZZ0214-1</name>
    <dbReference type="NCBI Taxonomy" id="1077348"/>
    <lineage>
        <taxon>Eukaryota</taxon>
        <taxon>Fungi</taxon>
        <taxon>Dikarya</taxon>
        <taxon>Basidiomycota</taxon>
        <taxon>Agaricomycotina</taxon>
        <taxon>Agaricomycetes</taxon>
        <taxon>Polyporales</taxon>
        <taxon>Polyporaceae</taxon>
        <taxon>Ganoderma</taxon>
    </lineage>
</organism>
<proteinExistence type="predicted"/>
<sequence length="191" mass="19763">MPHAFLHTARQFYLNMITLGSGGGHNAMEYLAFAEMLHSRTITVPADDSESTTSESAGPHPNPTHPAPAHTAVDSNPASSTVRTTVDSNPASSATAPPSGIPLQALIDSCAIAKAASGFGSAHSDTDNDGAKPVEEEEEESEEEEEGAGGIEGPCSVTMCIFLDVASILNSVLHPTRDAILARSNTVPARA</sequence>
<dbReference type="OrthoDB" id="2745353at2759"/>
<feature type="compositionally biased region" description="Basic and acidic residues" evidence="1">
    <location>
        <begin position="124"/>
        <end position="134"/>
    </location>
</feature>
<feature type="compositionally biased region" description="Acidic residues" evidence="1">
    <location>
        <begin position="135"/>
        <end position="147"/>
    </location>
</feature>
<accession>A0A2G8SJ37</accession>
<dbReference type="EMBL" id="AYKW01000007">
    <property type="protein sequence ID" value="PIL33779.1"/>
    <property type="molecule type" value="Genomic_DNA"/>
</dbReference>
<evidence type="ECO:0000313" key="3">
    <source>
        <dbReference type="Proteomes" id="UP000230002"/>
    </source>
</evidence>
<name>A0A2G8SJ37_9APHY</name>
<protein>
    <submittedName>
        <fullName evidence="2">Uncharacterized protein</fullName>
    </submittedName>
</protein>
<dbReference type="AlphaFoldDB" id="A0A2G8SJ37"/>
<feature type="compositionally biased region" description="Polar residues" evidence="1">
    <location>
        <begin position="73"/>
        <end position="89"/>
    </location>
</feature>